<dbReference type="Proteomes" id="UP001203297">
    <property type="component" value="Unassembled WGS sequence"/>
</dbReference>
<accession>A0AAD4M4P9</accession>
<evidence type="ECO:0000256" key="1">
    <source>
        <dbReference type="SAM" id="Phobius"/>
    </source>
</evidence>
<protein>
    <recommendedName>
        <fullName evidence="4">MARVEL domain-containing protein</fullName>
    </recommendedName>
</protein>
<feature type="transmembrane region" description="Helical" evidence="1">
    <location>
        <begin position="73"/>
        <end position="96"/>
    </location>
</feature>
<keyword evidence="1" id="KW-0472">Membrane</keyword>
<sequence>MSRYAVFRLVTLVSTTVFAFIVMCLSADLLSFTGPLFPLSGLALFTALFTLVLLVPILVVVDLLQKETILSRIVIEVICLTILWIFWLSSAAYAAWIDSAFGIIDPSSCGPDLGCHEIQAIAALSFITWIQLFAYSATLLWFAFQAQTADSKVWVSSVRDGIVFHPTPKIVEEPAHGLDTYRNQEAAKSQQIPTTV</sequence>
<evidence type="ECO:0000313" key="2">
    <source>
        <dbReference type="EMBL" id="KAI0301864.1"/>
    </source>
</evidence>
<keyword evidence="1" id="KW-1133">Transmembrane helix</keyword>
<evidence type="ECO:0008006" key="4">
    <source>
        <dbReference type="Google" id="ProtNLM"/>
    </source>
</evidence>
<reference evidence="2" key="1">
    <citation type="journal article" date="2022" name="New Phytol.">
        <title>Evolutionary transition to the ectomycorrhizal habit in the genomes of a hyperdiverse lineage of mushroom-forming fungi.</title>
        <authorList>
            <person name="Looney B."/>
            <person name="Miyauchi S."/>
            <person name="Morin E."/>
            <person name="Drula E."/>
            <person name="Courty P.E."/>
            <person name="Kohler A."/>
            <person name="Kuo A."/>
            <person name="LaButti K."/>
            <person name="Pangilinan J."/>
            <person name="Lipzen A."/>
            <person name="Riley R."/>
            <person name="Andreopoulos W."/>
            <person name="He G."/>
            <person name="Johnson J."/>
            <person name="Nolan M."/>
            <person name="Tritt A."/>
            <person name="Barry K.W."/>
            <person name="Grigoriev I.V."/>
            <person name="Nagy L.G."/>
            <person name="Hibbett D."/>
            <person name="Henrissat B."/>
            <person name="Matheny P.B."/>
            <person name="Labbe J."/>
            <person name="Martin F.M."/>
        </authorList>
    </citation>
    <scope>NUCLEOTIDE SEQUENCE</scope>
    <source>
        <strain evidence="2">BPL690</strain>
    </source>
</reference>
<organism evidence="2 3">
    <name type="scientific">Multifurca ochricompacta</name>
    <dbReference type="NCBI Taxonomy" id="376703"/>
    <lineage>
        <taxon>Eukaryota</taxon>
        <taxon>Fungi</taxon>
        <taxon>Dikarya</taxon>
        <taxon>Basidiomycota</taxon>
        <taxon>Agaricomycotina</taxon>
        <taxon>Agaricomycetes</taxon>
        <taxon>Russulales</taxon>
        <taxon>Russulaceae</taxon>
        <taxon>Multifurca</taxon>
    </lineage>
</organism>
<keyword evidence="3" id="KW-1185">Reference proteome</keyword>
<comment type="caution">
    <text evidence="2">The sequence shown here is derived from an EMBL/GenBank/DDBJ whole genome shotgun (WGS) entry which is preliminary data.</text>
</comment>
<feature type="transmembrane region" description="Helical" evidence="1">
    <location>
        <begin position="120"/>
        <end position="144"/>
    </location>
</feature>
<feature type="transmembrane region" description="Helical" evidence="1">
    <location>
        <begin position="36"/>
        <end position="61"/>
    </location>
</feature>
<keyword evidence="1" id="KW-0812">Transmembrane</keyword>
<evidence type="ECO:0000313" key="3">
    <source>
        <dbReference type="Proteomes" id="UP001203297"/>
    </source>
</evidence>
<dbReference type="EMBL" id="WTXG01000012">
    <property type="protein sequence ID" value="KAI0301864.1"/>
    <property type="molecule type" value="Genomic_DNA"/>
</dbReference>
<proteinExistence type="predicted"/>
<gene>
    <name evidence="2" type="ORF">B0F90DRAFT_256528</name>
</gene>
<name>A0AAD4M4P9_9AGAM</name>
<dbReference type="AlphaFoldDB" id="A0AAD4M4P9"/>